<dbReference type="InterPro" id="IPR050570">
    <property type="entry name" value="Cell_wall_metabolism_enzyme"/>
</dbReference>
<dbReference type="InterPro" id="IPR016047">
    <property type="entry name" value="M23ase_b-sheet_dom"/>
</dbReference>
<dbReference type="PANTHER" id="PTHR21666">
    <property type="entry name" value="PEPTIDASE-RELATED"/>
    <property type="match status" value="1"/>
</dbReference>
<keyword evidence="1" id="KW-0812">Transmembrane</keyword>
<dbReference type="InterPro" id="IPR011055">
    <property type="entry name" value="Dup_hybrid_motif"/>
</dbReference>
<gene>
    <name evidence="3" type="ORF">TH3_16925</name>
</gene>
<feature type="transmembrane region" description="Helical" evidence="1">
    <location>
        <begin position="28"/>
        <end position="49"/>
    </location>
</feature>
<evidence type="ECO:0000259" key="2">
    <source>
        <dbReference type="Pfam" id="PF01551"/>
    </source>
</evidence>
<protein>
    <submittedName>
        <fullName evidence="3">Peptidase M23 domain-containing protein</fullName>
    </submittedName>
</protein>
<keyword evidence="1" id="KW-1133">Transmembrane helix</keyword>
<dbReference type="Pfam" id="PF01551">
    <property type="entry name" value="Peptidase_M23"/>
    <property type="match status" value="1"/>
</dbReference>
<name>A0AB72UGY7_9PROT</name>
<accession>A0AB72UGY7</accession>
<evidence type="ECO:0000256" key="1">
    <source>
        <dbReference type="SAM" id="Phobius"/>
    </source>
</evidence>
<dbReference type="SUPFAM" id="SSF51261">
    <property type="entry name" value="Duplicated hybrid motif"/>
    <property type="match status" value="1"/>
</dbReference>
<dbReference type="KEGG" id="txi:TH3_16925"/>
<dbReference type="AlphaFoldDB" id="A0AB72UGY7"/>
<sequence>MCDEAVLPKTVSEPVVAGHRQEDLMGQATGRIAAMLFGVLILVPFATIARADGPPFDLPVDCLYGQCDVVHYVDHDPGPEIRDFACGTTTYEGHRGTDFSIPDEATMIGGVEVNAVAAGTVIATRDGVEDIDAGRLVGDALKGIECGNGILINHDDGWQSQYCHLRRGSLAVKKGDTVERGQTIGLIGMSGQATFPHLHFNLRKDNQLVDPFSGTPMGAVTPQDCNASNAVLWTEAAKEQMSYRAITLYASGFSSAKPNATDIKRGYGKSSELPASSPGLFFWAYLIGASNGDIIRLSMDGPNGIGGHRDFTINVENDNGPRAKWFYVNINRPGDRWPAGAYRGEVTFTRPGQPPREIGITELAIR</sequence>
<dbReference type="PANTHER" id="PTHR21666:SF270">
    <property type="entry name" value="MUREIN HYDROLASE ACTIVATOR ENVC"/>
    <property type="match status" value="1"/>
</dbReference>
<dbReference type="Gene3D" id="2.70.70.10">
    <property type="entry name" value="Glucose Permease (Domain IIA)"/>
    <property type="match status" value="1"/>
</dbReference>
<dbReference type="GO" id="GO:0004222">
    <property type="term" value="F:metalloendopeptidase activity"/>
    <property type="evidence" value="ECO:0007669"/>
    <property type="project" value="TreeGrafter"/>
</dbReference>
<proteinExistence type="predicted"/>
<organism evidence="3 4">
    <name type="scientific">Thalassospira xiamenensis M-5 = DSM 17429</name>
    <dbReference type="NCBI Taxonomy" id="1123366"/>
    <lineage>
        <taxon>Bacteria</taxon>
        <taxon>Pseudomonadati</taxon>
        <taxon>Pseudomonadota</taxon>
        <taxon>Alphaproteobacteria</taxon>
        <taxon>Rhodospirillales</taxon>
        <taxon>Thalassospiraceae</taxon>
        <taxon>Thalassospira</taxon>
    </lineage>
</organism>
<dbReference type="CDD" id="cd12797">
    <property type="entry name" value="M23_peptidase"/>
    <property type="match status" value="1"/>
</dbReference>
<evidence type="ECO:0000313" key="4">
    <source>
        <dbReference type="Proteomes" id="UP000007127"/>
    </source>
</evidence>
<dbReference type="Proteomes" id="UP000007127">
    <property type="component" value="Chromosome"/>
</dbReference>
<dbReference type="EMBL" id="CP004388">
    <property type="protein sequence ID" value="AJD53487.1"/>
    <property type="molecule type" value="Genomic_DNA"/>
</dbReference>
<evidence type="ECO:0000313" key="3">
    <source>
        <dbReference type="EMBL" id="AJD53487.1"/>
    </source>
</evidence>
<feature type="domain" description="M23ase beta-sheet core" evidence="2">
    <location>
        <begin position="93"/>
        <end position="211"/>
    </location>
</feature>
<reference evidence="3 4" key="1">
    <citation type="journal article" date="2012" name="J. Bacteriol.">
        <title>Genome sequence of Thalassospira xiamenensis type strain M-5.</title>
        <authorList>
            <person name="Lai Q."/>
            <person name="Shao Z."/>
        </authorList>
    </citation>
    <scope>NUCLEOTIDE SEQUENCE [LARGE SCALE GENOMIC DNA]</scope>
    <source>
        <strain evidence="3 4">M-5</strain>
    </source>
</reference>
<keyword evidence="1" id="KW-0472">Membrane</keyword>